<evidence type="ECO:0000313" key="1">
    <source>
        <dbReference type="EMBL" id="OMP07186.1"/>
    </source>
</evidence>
<dbReference type="EMBL" id="AWUE01013362">
    <property type="protein sequence ID" value="OMP07186.1"/>
    <property type="molecule type" value="Genomic_DNA"/>
</dbReference>
<evidence type="ECO:0000313" key="2">
    <source>
        <dbReference type="Proteomes" id="UP000187203"/>
    </source>
</evidence>
<protein>
    <submittedName>
        <fullName evidence="1">Uncharacterized protein</fullName>
    </submittedName>
</protein>
<name>A0A1R3KJC2_9ROSI</name>
<comment type="caution">
    <text evidence="1">The sequence shown here is derived from an EMBL/GenBank/DDBJ whole genome shotgun (WGS) entry which is preliminary data.</text>
</comment>
<keyword evidence="2" id="KW-1185">Reference proteome</keyword>
<reference evidence="2" key="1">
    <citation type="submission" date="2013-09" db="EMBL/GenBank/DDBJ databases">
        <title>Corchorus olitorius genome sequencing.</title>
        <authorList>
            <person name="Alam M."/>
            <person name="Haque M.S."/>
            <person name="Islam M.S."/>
            <person name="Emdad E.M."/>
            <person name="Islam M.M."/>
            <person name="Ahmed B."/>
            <person name="Halim A."/>
            <person name="Hossen Q.M.M."/>
            <person name="Hossain M.Z."/>
            <person name="Ahmed R."/>
            <person name="Khan M.M."/>
            <person name="Islam R."/>
            <person name="Rashid M.M."/>
            <person name="Khan S.A."/>
            <person name="Rahman M.S."/>
            <person name="Alam M."/>
            <person name="Yahiya A.S."/>
            <person name="Khan M.S."/>
            <person name="Azam M.S."/>
            <person name="Haque T."/>
            <person name="Lashkar M.Z.H."/>
            <person name="Akhand A.I."/>
            <person name="Morshed G."/>
            <person name="Roy S."/>
            <person name="Uddin K.S."/>
            <person name="Rabeya T."/>
            <person name="Hossain A.S."/>
            <person name="Chowdhury A."/>
            <person name="Snigdha A.R."/>
            <person name="Mortoza M.S."/>
            <person name="Matin S.A."/>
            <person name="Hoque S.M.E."/>
            <person name="Islam M.K."/>
            <person name="Roy D.K."/>
            <person name="Haider R."/>
            <person name="Moosa M.M."/>
            <person name="Elias S.M."/>
            <person name="Hasan A.M."/>
            <person name="Jahan S."/>
            <person name="Shafiuddin M."/>
            <person name="Mahmood N."/>
            <person name="Shommy N.S."/>
        </authorList>
    </citation>
    <scope>NUCLEOTIDE SEQUENCE [LARGE SCALE GENOMIC DNA]</scope>
    <source>
        <strain evidence="2">cv. O-4</strain>
    </source>
</reference>
<dbReference type="Proteomes" id="UP000187203">
    <property type="component" value="Unassembled WGS sequence"/>
</dbReference>
<accession>A0A1R3KJC2</accession>
<proteinExistence type="predicted"/>
<dbReference type="AlphaFoldDB" id="A0A1R3KJC2"/>
<sequence length="68" mass="7618">MSFCVASLRIRMELANDLSFVPDMERDDAEMLSWPFPAPIKCYVVLYVNAPNVPIVVEFLIGAAARTL</sequence>
<organism evidence="1 2">
    <name type="scientific">Corchorus olitorius</name>
    <dbReference type="NCBI Taxonomy" id="93759"/>
    <lineage>
        <taxon>Eukaryota</taxon>
        <taxon>Viridiplantae</taxon>
        <taxon>Streptophyta</taxon>
        <taxon>Embryophyta</taxon>
        <taxon>Tracheophyta</taxon>
        <taxon>Spermatophyta</taxon>
        <taxon>Magnoliopsida</taxon>
        <taxon>eudicotyledons</taxon>
        <taxon>Gunneridae</taxon>
        <taxon>Pentapetalae</taxon>
        <taxon>rosids</taxon>
        <taxon>malvids</taxon>
        <taxon>Malvales</taxon>
        <taxon>Malvaceae</taxon>
        <taxon>Grewioideae</taxon>
        <taxon>Apeibeae</taxon>
        <taxon>Corchorus</taxon>
    </lineage>
</organism>
<gene>
    <name evidence="1" type="ORF">COLO4_07557</name>
</gene>